<accession>A0A5R9KVP8</accession>
<keyword evidence="2" id="KW-1185">Reference proteome</keyword>
<reference evidence="1 2" key="1">
    <citation type="submission" date="2019-05" db="EMBL/GenBank/DDBJ databases">
        <authorList>
            <person name="Qu J.-H."/>
        </authorList>
    </citation>
    <scope>NUCLEOTIDE SEQUENCE [LARGE SCALE GENOMIC DNA]</scope>
    <source>
        <strain evidence="1 2">T17</strain>
    </source>
</reference>
<protein>
    <recommendedName>
        <fullName evidence="3">ATP-binding protein</fullName>
    </recommendedName>
</protein>
<dbReference type="EMBL" id="VCEJ01000004">
    <property type="protein sequence ID" value="TLV00346.1"/>
    <property type="molecule type" value="Genomic_DNA"/>
</dbReference>
<evidence type="ECO:0000313" key="2">
    <source>
        <dbReference type="Proteomes" id="UP000306402"/>
    </source>
</evidence>
<organism evidence="1 2">
    <name type="scientific">Dyadobacter luticola</name>
    <dbReference type="NCBI Taxonomy" id="1979387"/>
    <lineage>
        <taxon>Bacteria</taxon>
        <taxon>Pseudomonadati</taxon>
        <taxon>Bacteroidota</taxon>
        <taxon>Cytophagia</taxon>
        <taxon>Cytophagales</taxon>
        <taxon>Spirosomataceae</taxon>
        <taxon>Dyadobacter</taxon>
    </lineage>
</organism>
<dbReference type="AlphaFoldDB" id="A0A5R9KVP8"/>
<sequence>MMSSNTYTPSVNIIRDAERELVYYPTPNAQRAVRQIESDFKKGNRSFNIIGSYGTGKSSFLWALEQTLRNKKRFFDINLISDPTVEIINFVGEYKSLIEAFADHFDIRDISSKKILSEIYNCYYDLGTRNAILIIVVDEFGKFLEYAAQNTPEKELYFIQQLTEFVNNSDENICLISTVHQNFDAYSFSLSDSQRKEWSKVKGRFREITFNEPVEQLLLLVAEHLEGNNNPVELKAISNIREAQRIALSTSALKIDKAVAPEIADRLYPLDLLSATVLTLALQRYGQNERSLFSFLQSTDHTGLSKVRITKNNPFYNVANIYDYLTFNFYSFLNSKDNPDYLAWMGMRSALENVERSFVENLDGYEKLIKVIGLLSLVMPKSAVLDQSFLVKYGEVCLGLADVSPMIASLTQRKIILYRIHNARFVPNEGTDLDIQLALRKAGNDVDEIRDVTTLLQRHYQLPPVLAKMYSYQNGTPRSFQYWISEKPISTVPKGEIDGYLNLIFRKSLSIDDVKIFSSTQHEAIVYVYYQNTAQIREQLFEIEKTQKVIDRNPDDKVAIRELNNVMDHQKNLLNHYILDGHFRNEVTWIFKGESKEVFSQRDLNKLLSQVCYNVYSDTPKFKNELVNRHKISASIGSAKKMFLQRLVSQWNEPDLGFEKDRFPPEKTIYLTLIKENGLNLNLEDADNIPVIGENSSFKPLWNSSIKFLAESKQSKQSVAEFIETLSKRPFKLKQGLIDFWVPTFLFLTRNDFALFEEGTYVPDISSDILELIVKNPQKYDVKAFDLDGVKLDLFNSYRHLLSQGSQLHFSNKVFIETVKPFLKFYRDLPEYAKNTKRLSKEAIAVREAIINSKEPEKTFFEDFPQALGYSFGSILTTKEHFQAYISHLQEAIREIRTCYDNLVSRFEEFIINEFIGEEIEFEDYKLRLQSRYKNLKRHMLLANQKAFIQRLDSQLDDRKAWLNSMAQAVIGKSLDIFRDNDELQLYDKLRRTVRDLDNLTTISEKEWDGEKEEVFSLEISSFVDGISTDLVRMPASKRKQVLQVEKFIREQLQVGDDVVNIAALTNILKELLRK</sequence>
<comment type="caution">
    <text evidence="1">The sequence shown here is derived from an EMBL/GenBank/DDBJ whole genome shotgun (WGS) entry which is preliminary data.</text>
</comment>
<dbReference type="Gene3D" id="3.40.50.300">
    <property type="entry name" value="P-loop containing nucleotide triphosphate hydrolases"/>
    <property type="match status" value="1"/>
</dbReference>
<dbReference type="InterPro" id="IPR027417">
    <property type="entry name" value="P-loop_NTPase"/>
</dbReference>
<dbReference type="Proteomes" id="UP000306402">
    <property type="component" value="Unassembled WGS sequence"/>
</dbReference>
<evidence type="ECO:0000313" key="1">
    <source>
        <dbReference type="EMBL" id="TLV00346.1"/>
    </source>
</evidence>
<proteinExistence type="predicted"/>
<evidence type="ECO:0008006" key="3">
    <source>
        <dbReference type="Google" id="ProtNLM"/>
    </source>
</evidence>
<dbReference type="SUPFAM" id="SSF52540">
    <property type="entry name" value="P-loop containing nucleoside triphosphate hydrolases"/>
    <property type="match status" value="1"/>
</dbReference>
<gene>
    <name evidence="1" type="ORF">FEN17_12680</name>
</gene>
<dbReference type="OrthoDB" id="856045at2"/>
<name>A0A5R9KVP8_9BACT</name>